<dbReference type="AlphaFoldDB" id="A0A1E5GAJ4"/>
<proteinExistence type="predicted"/>
<accession>A0A1E5GAJ4</accession>
<organism evidence="2 3">
    <name type="scientific">Enterococcus ureasiticus</name>
    <dbReference type="NCBI Taxonomy" id="903984"/>
    <lineage>
        <taxon>Bacteria</taxon>
        <taxon>Bacillati</taxon>
        <taxon>Bacillota</taxon>
        <taxon>Bacilli</taxon>
        <taxon>Lactobacillales</taxon>
        <taxon>Enterococcaceae</taxon>
        <taxon>Enterococcus</taxon>
    </lineage>
</organism>
<dbReference type="Proteomes" id="UP000094068">
    <property type="component" value="Unassembled WGS sequence"/>
</dbReference>
<dbReference type="OrthoDB" id="2306834at2"/>
<name>A0A1E5GAJ4_9ENTE</name>
<reference evidence="3" key="1">
    <citation type="submission" date="2016-09" db="EMBL/GenBank/DDBJ databases">
        <authorList>
            <person name="Gulvik C.A."/>
        </authorList>
    </citation>
    <scope>NUCLEOTIDE SEQUENCE [LARGE SCALE GENOMIC DNA]</scope>
    <source>
        <strain evidence="3">DSM 23328</strain>
    </source>
</reference>
<evidence type="ECO:0000313" key="2">
    <source>
        <dbReference type="EMBL" id="OEG09724.1"/>
    </source>
</evidence>
<dbReference type="RefSeq" id="WP_069647402.1">
    <property type="nucleotide sequence ID" value="NZ_MIJZ01000016.1"/>
</dbReference>
<dbReference type="Gene3D" id="2.60.120.200">
    <property type="match status" value="1"/>
</dbReference>
<keyword evidence="3" id="KW-1185">Reference proteome</keyword>
<dbReference type="STRING" id="903984.BCR21_15405"/>
<feature type="chain" id="PRO_5009177220" description="WxL domain-containing protein" evidence="1">
    <location>
        <begin position="25"/>
        <end position="1042"/>
    </location>
</feature>
<sequence length="1042" mass="114243">MKNVKSIIVVLGILVCCAPLTADAIDAPQSVPLDGIFATPSGANSKVDGNSVIITEKKATQVGAIFSTEANKMDLTKNFRSEMYINIDGDADGVVFVMHNHPEKTITFSGNQGKGLGIYADRLYGSGNNWIVDPGGDQLKKSFAIEFDPYHNGDNYDENVSKNDDKGHVAYAFPDKASTYTRSSSTGAIRNVIHSGVQYPSFRLGDGKWRLLKLDWESWDASKNGTLTYEYGDLGPVKVTINRDTFATDNVYWGFTGSTGASMEQAVVAFKSVPGLVNYDESIEFLDAGGEVVESTKQDSEVTVHYAGKYISGKQNFLTPTFKFTLPPNQKYQTNTFYLNNQLVTPTVVGNTLSVPLGKDLSLLDSKVDIKFKVKDINVTGDMTLPVNAEVAGLNFISNLSGSYNIDYVKDTEAPTGIGKVTFVDKGDTFAIEHALDDRDFLLEYQDDISPTEKIKIDVKKGQNFAAIVGTVGPSSFNVTLTDEVGNARDITIPLFIIDTQVALGTDYLIYGQDFSVIEKEYPKTESELLTMIREKSALKLWSYTDRAVTTMDNKLADLDIKLLPNPILPGVYKVGASYGLGTKKVERKVNATIIQSFATVKVLHLIDDGIGVEVPGVTNPPTVTGELGEAYSIPKFDSPDYLLSKVTVDGVEQPTSNVPVTGIYGDTKEVIFYYQNKPKLSASLAISKPSILEGEKVTFTSQIKNTAEDPSLLTNVVYTTTNAFPENVNVNLDTVKVNDKPITAGKAKLGTDRKLTIDLGDLTPMTDYKVTYEVESKKKVPPLTTTVKVEQAYTLKGESIGGTEVTGDSGAVKSFTINPGKAILDVFYYEETDNDIEYIDQDDTREATAGEKVTIYPKDMPGYKMTKVVINNEKTILAEDLPVTKEVEVEYGRTTLVEYYYVGLLEFKSAPSMYDFGVVEGSVQKSKFQPQSVEGSLVVSDSRTDKQPWTLKAKVTTPLHHTEKENVILPEAIKYKNADGVVALNDSSRAVVQHKNTEKDYDVTSEEWSKGEGFFLEISDGKLSSLGRYNAEIEITLENAK</sequence>
<protein>
    <recommendedName>
        <fullName evidence="4">WxL domain-containing protein</fullName>
    </recommendedName>
</protein>
<keyword evidence="1" id="KW-0732">Signal</keyword>
<feature type="signal peptide" evidence="1">
    <location>
        <begin position="1"/>
        <end position="24"/>
    </location>
</feature>
<dbReference type="CDD" id="cd01951">
    <property type="entry name" value="lectin_L-type"/>
    <property type="match status" value="1"/>
</dbReference>
<dbReference type="Pfam" id="PF18483">
    <property type="entry name" value="Lectin_L-type_dom"/>
    <property type="match status" value="1"/>
</dbReference>
<dbReference type="InterPro" id="IPR013320">
    <property type="entry name" value="ConA-like_dom_sf"/>
</dbReference>
<evidence type="ECO:0000256" key="1">
    <source>
        <dbReference type="SAM" id="SignalP"/>
    </source>
</evidence>
<evidence type="ECO:0008006" key="4">
    <source>
        <dbReference type="Google" id="ProtNLM"/>
    </source>
</evidence>
<gene>
    <name evidence="2" type="ORF">BCR21_15405</name>
</gene>
<dbReference type="EMBL" id="MIJZ01000016">
    <property type="protein sequence ID" value="OEG09724.1"/>
    <property type="molecule type" value="Genomic_DNA"/>
</dbReference>
<comment type="caution">
    <text evidence="2">The sequence shown here is derived from an EMBL/GenBank/DDBJ whole genome shotgun (WGS) entry which is preliminary data.</text>
</comment>
<dbReference type="SUPFAM" id="SSF49899">
    <property type="entry name" value="Concanavalin A-like lectins/glucanases"/>
    <property type="match status" value="1"/>
</dbReference>
<evidence type="ECO:0000313" key="3">
    <source>
        <dbReference type="Proteomes" id="UP000094068"/>
    </source>
</evidence>
<dbReference type="InterPro" id="IPR056573">
    <property type="entry name" value="Lectin_L-type_dom"/>
</dbReference>